<gene>
    <name evidence="2" type="ORF">HT585_14935</name>
</gene>
<dbReference type="EMBL" id="JABWDU010000003">
    <property type="protein sequence ID" value="NVD40160.1"/>
    <property type="molecule type" value="Genomic_DNA"/>
</dbReference>
<keyword evidence="1" id="KW-1133">Transmembrane helix</keyword>
<keyword evidence="1" id="KW-0472">Membrane</keyword>
<keyword evidence="1" id="KW-0812">Transmembrane</keyword>
<comment type="caution">
    <text evidence="2">The sequence shown here is derived from an EMBL/GenBank/DDBJ whole genome shotgun (WGS) entry which is preliminary data.</text>
</comment>
<dbReference type="Gene3D" id="1.10.10.1320">
    <property type="entry name" value="Anti-sigma factor, zinc-finger domain"/>
    <property type="match status" value="1"/>
</dbReference>
<protein>
    <submittedName>
        <fullName evidence="2">Anti-sigma factor</fullName>
    </submittedName>
</protein>
<dbReference type="RefSeq" id="WP_176353679.1">
    <property type="nucleotide sequence ID" value="NZ_JABWDU010000003.1"/>
</dbReference>
<organism evidence="2 3">
    <name type="scientific">Ensifer oleiphilus</name>
    <dbReference type="NCBI Taxonomy" id="2742698"/>
    <lineage>
        <taxon>Bacteria</taxon>
        <taxon>Pseudomonadati</taxon>
        <taxon>Pseudomonadota</taxon>
        <taxon>Alphaproteobacteria</taxon>
        <taxon>Hyphomicrobiales</taxon>
        <taxon>Rhizobiaceae</taxon>
        <taxon>Sinorhizobium/Ensifer group</taxon>
        <taxon>Ensifer</taxon>
    </lineage>
</organism>
<feature type="transmembrane region" description="Helical" evidence="1">
    <location>
        <begin position="119"/>
        <end position="140"/>
    </location>
</feature>
<evidence type="ECO:0000313" key="3">
    <source>
        <dbReference type="Proteomes" id="UP000520198"/>
    </source>
</evidence>
<keyword evidence="3" id="KW-1185">Reference proteome</keyword>
<name>A0A7Y6Q6Z0_9HYPH</name>
<dbReference type="AlphaFoldDB" id="A0A7Y6Q6Z0"/>
<reference evidence="2 3" key="1">
    <citation type="submission" date="2020-06" db="EMBL/GenBank/DDBJ databases">
        <authorList>
            <person name="Grouzdev D.S."/>
        </authorList>
    </citation>
    <scope>NUCLEOTIDE SEQUENCE [LARGE SCALE GENOMIC DNA]</scope>
    <source>
        <strain evidence="2 3">HO-A22</strain>
    </source>
</reference>
<evidence type="ECO:0000256" key="1">
    <source>
        <dbReference type="SAM" id="Phobius"/>
    </source>
</evidence>
<accession>A0A7Y6Q6Z0</accession>
<proteinExistence type="predicted"/>
<dbReference type="InterPro" id="IPR041916">
    <property type="entry name" value="Anti_sigma_zinc_sf"/>
</dbReference>
<sequence length="268" mass="28415">MSEMEFTDEILMAFADGELDDETMRLIEAALETNDELMARVALFMETRVASSDALKPLLDEPVPDQLVEKVRAMAAEAAARDDAIRIADPVDESARADNIIDFRRPEPTAQTPRRPSQVMMALAASLLIVVGGVAGYLAGGAGQMDPGSPQVAGLVDVAVSGILDQRASGEEIAIGDGRVRLVSTFEASGEQICREYEMKRPDQPDFVSVACRSAGGWQTQLAIVTAETGEGFAPASSLETVDAYLTSIGAGAPLEAEAEKKALAARK</sequence>
<evidence type="ECO:0000313" key="2">
    <source>
        <dbReference type="EMBL" id="NVD40160.1"/>
    </source>
</evidence>
<dbReference type="Proteomes" id="UP000520198">
    <property type="component" value="Unassembled WGS sequence"/>
</dbReference>